<dbReference type="InterPro" id="IPR050112">
    <property type="entry name" value="Urease_alpha_subunit"/>
</dbReference>
<proteinExistence type="predicted"/>
<name>A0ABM6WP13_9RHOB</name>
<gene>
    <name evidence="3" type="ORF">DPM13_01420</name>
</gene>
<dbReference type="RefSeq" id="WP_112887304.1">
    <property type="nucleotide sequence ID" value="NZ_CP030239.1"/>
</dbReference>
<dbReference type="PANTHER" id="PTHR43440:SF1">
    <property type="entry name" value="UREASE"/>
    <property type="match status" value="1"/>
</dbReference>
<evidence type="ECO:0000313" key="3">
    <source>
        <dbReference type="EMBL" id="AWX92359.1"/>
    </source>
</evidence>
<dbReference type="PROSITE" id="PS51368">
    <property type="entry name" value="UREASE_3"/>
    <property type="match status" value="1"/>
</dbReference>
<dbReference type="InterPro" id="IPR017951">
    <property type="entry name" value="Urease_asu_c"/>
</dbReference>
<dbReference type="EMBL" id="CP030239">
    <property type="protein sequence ID" value="AWX92359.1"/>
    <property type="molecule type" value="Genomic_DNA"/>
</dbReference>
<dbReference type="Proteomes" id="UP000249922">
    <property type="component" value="Chromosome"/>
</dbReference>
<feature type="domain" description="Urease" evidence="2">
    <location>
        <begin position="36"/>
        <end position="89"/>
    </location>
</feature>
<evidence type="ECO:0000313" key="4">
    <source>
        <dbReference type="Proteomes" id="UP000249922"/>
    </source>
</evidence>
<dbReference type="InterPro" id="IPR011059">
    <property type="entry name" value="Metal-dep_hydrolase_composite"/>
</dbReference>
<keyword evidence="1" id="KW-0963">Cytoplasm</keyword>
<accession>A0ABM6WP13</accession>
<evidence type="ECO:0000256" key="1">
    <source>
        <dbReference type="PROSITE-ProRule" id="PRU00700"/>
    </source>
</evidence>
<protein>
    <recommendedName>
        <fullName evidence="2">Urease domain-containing protein</fullName>
    </recommendedName>
</protein>
<comment type="caution">
    <text evidence="1">Lacks conserved residue(s) required for the propagation of feature annotation.</text>
</comment>
<evidence type="ECO:0000259" key="2">
    <source>
        <dbReference type="PROSITE" id="PS51368"/>
    </source>
</evidence>
<dbReference type="Gene3D" id="2.30.40.10">
    <property type="entry name" value="Urease, subunit C, domain 1"/>
    <property type="match status" value="1"/>
</dbReference>
<comment type="subcellular location">
    <subcellularLocation>
        <location evidence="1">Cytoplasm</location>
    </subcellularLocation>
</comment>
<sequence>MVTAGTHKGKFGGHDGREATLHGRRVCFCETRHSLAKPKLVILGGMIAIAPMGDPNASISTPQPVHYRPMYGLYGRALASTGVTLSRPARRGRSRRSAKRCACDDIDLSFAELEALVSNSRPDWKAALESIKGIYLITDTRTGKRYVGS</sequence>
<organism evidence="3 4">
    <name type="scientific">Paracoccus mutanolyticus</name>
    <dbReference type="NCBI Taxonomy" id="1499308"/>
    <lineage>
        <taxon>Bacteria</taxon>
        <taxon>Pseudomonadati</taxon>
        <taxon>Pseudomonadota</taxon>
        <taxon>Alphaproteobacteria</taxon>
        <taxon>Rhodobacterales</taxon>
        <taxon>Paracoccaceae</taxon>
        <taxon>Paracoccus</taxon>
    </lineage>
</organism>
<keyword evidence="4" id="KW-1185">Reference proteome</keyword>
<dbReference type="PANTHER" id="PTHR43440">
    <property type="entry name" value="UREASE"/>
    <property type="match status" value="1"/>
</dbReference>
<reference evidence="3 4" key="1">
    <citation type="submission" date="2018-06" db="EMBL/GenBank/DDBJ databases">
        <title>Complete genome sequence of Paracoccus mutanolyticus strain RSP-02 isolated from cellulosic waste.</title>
        <authorList>
            <person name="Amrutha R.N."/>
            <person name="Shrivastav A."/>
            <person name="Buddana S.K."/>
            <person name="Deshpande U."/>
            <person name="Prakasham R.S."/>
        </authorList>
    </citation>
    <scope>NUCLEOTIDE SEQUENCE [LARGE SCALE GENOMIC DNA]</scope>
    <source>
        <strain evidence="3 4">RSP-02</strain>
    </source>
</reference>